<dbReference type="PANTHER" id="PTHR46613:SF1">
    <property type="entry name" value="RADIAL SPOKE HEAD 10 HOMOLOG B-RELATED"/>
    <property type="match status" value="1"/>
</dbReference>
<keyword evidence="4" id="KW-0677">Repeat</keyword>
<evidence type="ECO:0000313" key="11">
    <source>
        <dbReference type="Proteomes" id="UP000613740"/>
    </source>
</evidence>
<proteinExistence type="predicted"/>
<feature type="compositionally biased region" description="Low complexity" evidence="9">
    <location>
        <begin position="516"/>
        <end position="537"/>
    </location>
</feature>
<dbReference type="GO" id="GO:0016020">
    <property type="term" value="C:membrane"/>
    <property type="evidence" value="ECO:0007669"/>
    <property type="project" value="UniProtKB-ARBA"/>
</dbReference>
<evidence type="ECO:0000256" key="8">
    <source>
        <dbReference type="ARBA" id="ARBA00023273"/>
    </source>
</evidence>
<dbReference type="SMART" id="SM00698">
    <property type="entry name" value="MORN"/>
    <property type="match status" value="9"/>
</dbReference>
<dbReference type="OrthoDB" id="270720at2759"/>
<keyword evidence="5" id="KW-0282">Flagellum</keyword>
<feature type="region of interest" description="Disordered" evidence="9">
    <location>
        <begin position="511"/>
        <end position="537"/>
    </location>
</feature>
<sequence length="762" mass="81500">MEAELEAVVSTSYEGSVDAQGRWDGHGRVSFKSGATYDGAWRAGRMHGHGKFVFPDGISYEGEFQDNQLTGTGVYTWPSGAQYEGTVVRGQRQGRGRLSFTKSAAVYEGEWRDGLRHGQGVLYNNAQRTSYYRGQWLEDTKHGVGVMRYDNGDMYDGQWESDRKRGLGTMRWEGSRQQYAGEWDNNMPSGTGLHVWFSEQEASIPTHAQLLMHNRYYGHFKNGRRHGYGVLYYATGARYEGYWQGDLKQGQGCYVFENGEVWVGAFAQDRPVLAPGETFAPTSTGVQLQIDDLVEEEENPAASRRAIGNLLLCYNTELRMLYDKYCKRPSHQLPAKMPRLSFAVLTAQVWELANDCRLLSPALTLAGLDAMCATSRLMPERLRQFRAAEMPKVMDYLTPEQVRFWQHLATEHAPGGGHSPVADLSFRAFAEVLVRAAAARFAHLPSLERRLHQALTLHILHLVNKAKATLPSPPPPTPVLPPNIALEAAVAALAAVRPHLAKVFLAAAGAEPPPSKEQQAAAAAAPEARGGSAAAAGGPPEPVYGVTAPARALAAALEAAAAAGGRLAFPLSFKGALLQLLWNYVSRNAYGLVQRMSIEPGNSSDGSTGAGFRSAAESLTPEDEQELLFVMDQQLSWAEFLDGVWRIATDWAADVSDAASHAAVPLPERLGAVLGLEPEPEPEAPAAPGLGRARSPKSGAGGAFPGKAQSRKGGMGAGGGAGQEGGEGAGPGGGGGYGSALQSLGSGERPELAAGAAGDAAY</sequence>
<keyword evidence="8" id="KW-0966">Cell projection</keyword>
<keyword evidence="6" id="KW-0969">Cilium</keyword>
<evidence type="ECO:0000256" key="5">
    <source>
        <dbReference type="ARBA" id="ARBA00022846"/>
    </source>
</evidence>
<name>A0A835STX2_9CHLO</name>
<feature type="compositionally biased region" description="Gly residues" evidence="9">
    <location>
        <begin position="713"/>
        <end position="738"/>
    </location>
</feature>
<keyword evidence="11" id="KW-1185">Reference proteome</keyword>
<dbReference type="PANTHER" id="PTHR46613">
    <property type="entry name" value="RADIAL SPOKE HEAD 10 HOMOLOG B-RELATED"/>
    <property type="match status" value="1"/>
</dbReference>
<feature type="compositionally biased region" description="Low complexity" evidence="9">
    <location>
        <begin position="739"/>
        <end position="762"/>
    </location>
</feature>
<dbReference type="SUPFAM" id="SSF82185">
    <property type="entry name" value="Histone H3 K4-specific methyltransferase SET7/9 N-terminal domain"/>
    <property type="match status" value="3"/>
</dbReference>
<gene>
    <name evidence="10" type="ORF">HYH02_012835</name>
</gene>
<dbReference type="GO" id="GO:0005930">
    <property type="term" value="C:axoneme"/>
    <property type="evidence" value="ECO:0007669"/>
    <property type="project" value="UniProtKB-SubCell"/>
</dbReference>
<evidence type="ECO:0000256" key="4">
    <source>
        <dbReference type="ARBA" id="ARBA00022737"/>
    </source>
</evidence>
<evidence type="ECO:0000313" key="10">
    <source>
        <dbReference type="EMBL" id="KAG2433134.1"/>
    </source>
</evidence>
<dbReference type="AlphaFoldDB" id="A0A835STX2"/>
<evidence type="ECO:0000256" key="3">
    <source>
        <dbReference type="ARBA" id="ARBA00022490"/>
    </source>
</evidence>
<evidence type="ECO:0000256" key="2">
    <source>
        <dbReference type="ARBA" id="ARBA00004430"/>
    </source>
</evidence>
<organism evidence="10 11">
    <name type="scientific">Chlamydomonas schloesseri</name>
    <dbReference type="NCBI Taxonomy" id="2026947"/>
    <lineage>
        <taxon>Eukaryota</taxon>
        <taxon>Viridiplantae</taxon>
        <taxon>Chlorophyta</taxon>
        <taxon>core chlorophytes</taxon>
        <taxon>Chlorophyceae</taxon>
        <taxon>CS clade</taxon>
        <taxon>Chlamydomonadales</taxon>
        <taxon>Chlamydomonadaceae</taxon>
        <taxon>Chlamydomonas</taxon>
    </lineage>
</organism>
<feature type="region of interest" description="Disordered" evidence="9">
    <location>
        <begin position="676"/>
        <end position="762"/>
    </location>
</feature>
<evidence type="ECO:0000256" key="9">
    <source>
        <dbReference type="SAM" id="MobiDB-lite"/>
    </source>
</evidence>
<keyword evidence="7" id="KW-0206">Cytoskeleton</keyword>
<dbReference type="Proteomes" id="UP000613740">
    <property type="component" value="Unassembled WGS sequence"/>
</dbReference>
<accession>A0A835STX2</accession>
<dbReference type="InterPro" id="IPR003409">
    <property type="entry name" value="MORN"/>
</dbReference>
<comment type="caution">
    <text evidence="10">The sequence shown here is derived from an EMBL/GenBank/DDBJ whole genome shotgun (WGS) entry which is preliminary data.</text>
</comment>
<reference evidence="10" key="1">
    <citation type="journal article" date="2020" name="bioRxiv">
        <title>Comparative genomics of Chlamydomonas.</title>
        <authorList>
            <person name="Craig R.J."/>
            <person name="Hasan A.R."/>
            <person name="Ness R.W."/>
            <person name="Keightley P.D."/>
        </authorList>
    </citation>
    <scope>NUCLEOTIDE SEQUENCE</scope>
    <source>
        <strain evidence="10">CCAP 11/173</strain>
    </source>
</reference>
<comment type="subcellular location">
    <subcellularLocation>
        <location evidence="1">Cell projection</location>
        <location evidence="1">Cilium</location>
        <location evidence="1">Flagellum</location>
    </subcellularLocation>
    <subcellularLocation>
        <location evidence="2">Cytoplasm</location>
        <location evidence="2">Cytoskeleton</location>
        <location evidence="2">Cilium axoneme</location>
    </subcellularLocation>
</comment>
<evidence type="ECO:0000256" key="7">
    <source>
        <dbReference type="ARBA" id="ARBA00023212"/>
    </source>
</evidence>
<evidence type="ECO:0000256" key="6">
    <source>
        <dbReference type="ARBA" id="ARBA00023069"/>
    </source>
</evidence>
<dbReference type="EMBL" id="JAEHOD010000064">
    <property type="protein sequence ID" value="KAG2433134.1"/>
    <property type="molecule type" value="Genomic_DNA"/>
</dbReference>
<evidence type="ECO:0008006" key="12">
    <source>
        <dbReference type="Google" id="ProtNLM"/>
    </source>
</evidence>
<keyword evidence="3" id="KW-0963">Cytoplasm</keyword>
<dbReference type="GO" id="GO:0031514">
    <property type="term" value="C:motile cilium"/>
    <property type="evidence" value="ECO:0007669"/>
    <property type="project" value="UniProtKB-SubCell"/>
</dbReference>
<dbReference type="Gene3D" id="2.20.110.10">
    <property type="entry name" value="Histone H3 K4-specific methyltransferase SET7/9 N-terminal domain"/>
    <property type="match status" value="4"/>
</dbReference>
<protein>
    <recommendedName>
        <fullName evidence="12">Radial spoke protein 10</fullName>
    </recommendedName>
</protein>
<evidence type="ECO:0000256" key="1">
    <source>
        <dbReference type="ARBA" id="ARBA00004230"/>
    </source>
</evidence>
<dbReference type="Pfam" id="PF02493">
    <property type="entry name" value="MORN"/>
    <property type="match status" value="9"/>
</dbReference>